<feature type="domain" description="FHA" evidence="6">
    <location>
        <begin position="19"/>
        <end position="73"/>
    </location>
</feature>
<protein>
    <recommendedName>
        <fullName evidence="10">FHA domain-containing protein</fullName>
    </recommendedName>
</protein>
<dbReference type="InterPro" id="IPR050260">
    <property type="entry name" value="FAD-bd_OxRdtase"/>
</dbReference>
<dbReference type="Pfam" id="PF07992">
    <property type="entry name" value="Pyr_redox_2"/>
    <property type="match status" value="1"/>
</dbReference>
<evidence type="ECO:0000259" key="7">
    <source>
        <dbReference type="PROSITE" id="PS51085"/>
    </source>
</evidence>
<sequence>MAEPPVIEIREWGRPARRMTLSRPVQFGRECDGVNLADSEVSRRHLRLVPTPTALSVVDLGSSNGSTVNGVPLTGRGTLSTGDVIRLGRTEIIVIHAPKPASAEQAPVAVAAHDPTRTMQVIKLVDVPVPAAAAAEVRPVGLRLAERALGIDPTGTRDLFPPYTELPHKVSRQAWLAIRVGSVLVYLAVVVTLFVRPAAGLFVFFRVIVPLWPALFFIAPGVWRNICPLSASNQLPRVAGFSRAATAPGWWTRNSFLIAAALFFSIAGARLIGLDRSGPATGVVLAVIIASAFAGGFLLKGKSGWCSSICPLLPLQRTYGQTPYVTSPNSHCESCLGCAKNCYDFKPRAAWQADMADPEPRWSAPRVLFAAALPGFIIGFFTVHAQQGGTATEKYGALALFVLVSVGLCYVVQAVTPLSQAMVTAIFAAVAINAYYWFSGPIIADSVRQITGVDAPWLRWPIIVAIALLTLWWLARTRVSELQFAYVTGARPEPVLLNQPKVPARTDAAGGETAAVRVRFESDAEPVGADIGMSLLDVAESSGQPIEAGCRMGVCGADPVSIVAGMSCLSPAEADELKTLNRLGLGKSSRMACCARIQGGHDGGVTVSLTPERADTAASRPVSYDRSIVSIVVVGNGIAGVTAADFLRRGHPDCEIHLVGAEPHGLYNRMGISRLVYGRSAMQGLYLLPEQWYDDHGVTAWLNTWASGIHLRSRVVRLGTGETLPYDRLILAMGSSAAVPDIPGLNRPGSVVLRSAADAMRIRAYVQERRARHAVVAGGGLLGLEAAYCLHQLGLQVTMLERGTRLLSKQIDARCSQLVAEHFARAGITIAHKAETAEVRGDPAVTGVRFKDGRILSCELFLAATGIRPNIELARDAGLPVGKGVLVDDRMQTRVPGVYAAGDVAEHGGRVLGLWPVATEQAEAAAVNALGGDRTVPVETPPTILKGVELELFSIGPVDPGAGDEVVVIDRPTVPSYRRLVVSRGRAVGATVLGHHPADLAAAQKAVREQRRVGPVAMGVLRTGNWDILSDADRLAY</sequence>
<dbReference type="InterPro" id="IPR000253">
    <property type="entry name" value="FHA_dom"/>
</dbReference>
<keyword evidence="5" id="KW-0812">Transmembrane</keyword>
<keyword evidence="4" id="KW-0274">FAD</keyword>
<comment type="cofactor">
    <cofactor evidence="1">
        <name>FAD</name>
        <dbReference type="ChEBI" id="CHEBI:57692"/>
    </cofactor>
</comment>
<dbReference type="PRINTS" id="PR00368">
    <property type="entry name" value="FADPNR"/>
</dbReference>
<dbReference type="SUPFAM" id="SSF49879">
    <property type="entry name" value="SMAD/FHA domain"/>
    <property type="match status" value="1"/>
</dbReference>
<feature type="transmembrane region" description="Helical" evidence="5">
    <location>
        <begin position="256"/>
        <end position="273"/>
    </location>
</feature>
<dbReference type="InterPro" id="IPR036188">
    <property type="entry name" value="FAD/NAD-bd_sf"/>
</dbReference>
<dbReference type="Gene3D" id="3.50.50.60">
    <property type="entry name" value="FAD/NAD(P)-binding domain"/>
    <property type="match status" value="2"/>
</dbReference>
<dbReference type="Gene3D" id="3.30.390.30">
    <property type="match status" value="1"/>
</dbReference>
<dbReference type="PANTHER" id="PTHR43429:SF3">
    <property type="entry name" value="NITRITE REDUCTASE [NAD(P)H]"/>
    <property type="match status" value="1"/>
</dbReference>
<dbReference type="Pfam" id="PF00498">
    <property type="entry name" value="FHA"/>
    <property type="match status" value="1"/>
</dbReference>
<keyword evidence="5" id="KW-1133">Transmembrane helix</keyword>
<dbReference type="PANTHER" id="PTHR43429">
    <property type="entry name" value="PYRIDINE NUCLEOTIDE-DISULFIDE OXIDOREDUCTASE DOMAIN-CONTAINING"/>
    <property type="match status" value="1"/>
</dbReference>
<dbReference type="RefSeq" id="WP_064858865.1">
    <property type="nucleotide sequence ID" value="NZ_LZSF01000121.1"/>
</dbReference>
<dbReference type="SUPFAM" id="SSF54292">
    <property type="entry name" value="2Fe-2S ferredoxin-like"/>
    <property type="match status" value="1"/>
</dbReference>
<dbReference type="CDD" id="cd00060">
    <property type="entry name" value="FHA"/>
    <property type="match status" value="1"/>
</dbReference>
<feature type="transmembrane region" description="Helical" evidence="5">
    <location>
        <begin position="421"/>
        <end position="438"/>
    </location>
</feature>
<dbReference type="InterPro" id="IPR008984">
    <property type="entry name" value="SMAD_FHA_dom_sf"/>
</dbReference>
<feature type="transmembrane region" description="Helical" evidence="5">
    <location>
        <begin position="202"/>
        <end position="223"/>
    </location>
</feature>
<dbReference type="InterPro" id="IPR036010">
    <property type="entry name" value="2Fe-2S_ferredoxin-like_sf"/>
</dbReference>
<dbReference type="Pfam" id="PF18267">
    <property type="entry name" value="Rubredoxin_C"/>
    <property type="match status" value="1"/>
</dbReference>
<evidence type="ECO:0000256" key="5">
    <source>
        <dbReference type="SAM" id="Phobius"/>
    </source>
</evidence>
<gene>
    <name evidence="8" type="ORF">A5642_19250</name>
</gene>
<dbReference type="EMBL" id="LZSF01000121">
    <property type="protein sequence ID" value="OBA87694.1"/>
    <property type="molecule type" value="Genomic_DNA"/>
</dbReference>
<dbReference type="SMART" id="SM00240">
    <property type="entry name" value="FHA"/>
    <property type="match status" value="1"/>
</dbReference>
<evidence type="ECO:0000256" key="1">
    <source>
        <dbReference type="ARBA" id="ARBA00001974"/>
    </source>
</evidence>
<dbReference type="Pfam" id="PF00111">
    <property type="entry name" value="Fer2"/>
    <property type="match status" value="1"/>
</dbReference>
<feature type="transmembrane region" description="Helical" evidence="5">
    <location>
        <begin position="174"/>
        <end position="195"/>
    </location>
</feature>
<dbReference type="SUPFAM" id="SSF51905">
    <property type="entry name" value="FAD/NAD(P)-binding domain"/>
    <property type="match status" value="2"/>
</dbReference>
<evidence type="ECO:0000313" key="9">
    <source>
        <dbReference type="Proteomes" id="UP000093962"/>
    </source>
</evidence>
<reference evidence="8 9" key="1">
    <citation type="submission" date="2016-06" db="EMBL/GenBank/DDBJ databases">
        <authorList>
            <person name="Kjaerup R.B."/>
            <person name="Dalgaard T.S."/>
            <person name="Juul-Madsen H.R."/>
        </authorList>
    </citation>
    <scope>NUCLEOTIDE SEQUENCE [LARGE SCALE GENOMIC DNA]</scope>
    <source>
        <strain evidence="8 9">1199456.5</strain>
    </source>
</reference>
<dbReference type="InterPro" id="IPR001041">
    <property type="entry name" value="2Fe-2S_ferredoxin-type"/>
</dbReference>
<evidence type="ECO:0000313" key="8">
    <source>
        <dbReference type="EMBL" id="OBA87694.1"/>
    </source>
</evidence>
<dbReference type="InterPro" id="IPR041575">
    <property type="entry name" value="Rubredoxin_C"/>
</dbReference>
<evidence type="ECO:0008006" key="10">
    <source>
        <dbReference type="Google" id="ProtNLM"/>
    </source>
</evidence>
<keyword evidence="3" id="KW-0285">Flavoprotein</keyword>
<proteinExistence type="predicted"/>
<dbReference type="OrthoDB" id="5242544at2"/>
<evidence type="ECO:0000259" key="6">
    <source>
        <dbReference type="PROSITE" id="PS50006"/>
    </source>
</evidence>
<dbReference type="InterPro" id="IPR023753">
    <property type="entry name" value="FAD/NAD-binding_dom"/>
</dbReference>
<dbReference type="PROSITE" id="PS51085">
    <property type="entry name" value="2FE2S_FER_2"/>
    <property type="match status" value="1"/>
</dbReference>
<evidence type="ECO:0000256" key="3">
    <source>
        <dbReference type="ARBA" id="ARBA00022630"/>
    </source>
</evidence>
<dbReference type="PRINTS" id="PR00411">
    <property type="entry name" value="PNDRDTASEI"/>
</dbReference>
<evidence type="ECO:0000256" key="2">
    <source>
        <dbReference type="ARBA" id="ARBA00022553"/>
    </source>
</evidence>
<dbReference type="GO" id="GO:0016491">
    <property type="term" value="F:oxidoreductase activity"/>
    <property type="evidence" value="ECO:0007669"/>
    <property type="project" value="InterPro"/>
</dbReference>
<dbReference type="PROSITE" id="PS50006">
    <property type="entry name" value="FHA_DOMAIN"/>
    <property type="match status" value="1"/>
</dbReference>
<organism evidence="8 9">
    <name type="scientific">Mycolicibacterium mucogenicum</name>
    <name type="common">Mycobacterium mucogenicum</name>
    <dbReference type="NCBI Taxonomy" id="56689"/>
    <lineage>
        <taxon>Bacteria</taxon>
        <taxon>Bacillati</taxon>
        <taxon>Actinomycetota</taxon>
        <taxon>Actinomycetes</taxon>
        <taxon>Mycobacteriales</taxon>
        <taxon>Mycobacteriaceae</taxon>
        <taxon>Mycolicibacterium</taxon>
    </lineage>
</organism>
<feature type="transmembrane region" description="Helical" evidence="5">
    <location>
        <begin position="458"/>
        <end position="475"/>
    </location>
</feature>
<keyword evidence="2" id="KW-0597">Phosphoprotein</keyword>
<feature type="transmembrane region" description="Helical" evidence="5">
    <location>
        <begin position="280"/>
        <end position="299"/>
    </location>
</feature>
<name>A0A1A0MQD4_MYCMU</name>
<dbReference type="InterPro" id="IPR012675">
    <property type="entry name" value="Beta-grasp_dom_sf"/>
</dbReference>
<accession>A0A1A0MQD4</accession>
<comment type="caution">
    <text evidence="8">The sequence shown here is derived from an EMBL/GenBank/DDBJ whole genome shotgun (WGS) entry which is preliminary data.</text>
</comment>
<dbReference type="Gene3D" id="3.10.20.30">
    <property type="match status" value="1"/>
</dbReference>
<dbReference type="InterPro" id="IPR016156">
    <property type="entry name" value="FAD/NAD-linked_Rdtase_dimer_sf"/>
</dbReference>
<keyword evidence="5" id="KW-0472">Membrane</keyword>
<dbReference type="AlphaFoldDB" id="A0A1A0MQD4"/>
<feature type="domain" description="2Fe-2S ferredoxin-type" evidence="7">
    <location>
        <begin position="514"/>
        <end position="613"/>
    </location>
</feature>
<dbReference type="CDD" id="cd00207">
    <property type="entry name" value="fer2"/>
    <property type="match status" value="1"/>
</dbReference>
<dbReference type="Proteomes" id="UP000093962">
    <property type="component" value="Unassembled WGS sequence"/>
</dbReference>
<feature type="transmembrane region" description="Helical" evidence="5">
    <location>
        <begin position="364"/>
        <end position="383"/>
    </location>
</feature>
<dbReference type="Gene3D" id="2.60.200.20">
    <property type="match status" value="1"/>
</dbReference>
<evidence type="ECO:0000256" key="4">
    <source>
        <dbReference type="ARBA" id="ARBA00022827"/>
    </source>
</evidence>
<dbReference type="GO" id="GO:0051536">
    <property type="term" value="F:iron-sulfur cluster binding"/>
    <property type="evidence" value="ECO:0007669"/>
    <property type="project" value="InterPro"/>
</dbReference>
<feature type="transmembrane region" description="Helical" evidence="5">
    <location>
        <begin position="395"/>
        <end position="415"/>
    </location>
</feature>